<evidence type="ECO:0000259" key="4">
    <source>
        <dbReference type="PROSITE" id="PS50072"/>
    </source>
</evidence>
<keyword evidence="2" id="KW-1133">Transmembrane helix</keyword>
<evidence type="ECO:0000256" key="3">
    <source>
        <dbReference type="SAM" id="SignalP"/>
    </source>
</evidence>
<keyword evidence="6" id="KW-1185">Reference proteome</keyword>
<dbReference type="InterPro" id="IPR002130">
    <property type="entry name" value="Cyclophilin-type_PPIase_dom"/>
</dbReference>
<dbReference type="Pfam" id="PF00160">
    <property type="entry name" value="Pro_isomerase"/>
    <property type="match status" value="1"/>
</dbReference>
<dbReference type="PANTHER" id="PTHR11071">
    <property type="entry name" value="PEPTIDYL-PROLYL CIS-TRANS ISOMERASE"/>
    <property type="match status" value="1"/>
</dbReference>
<gene>
    <name evidence="5" type="primary">KNAG0D00420</name>
    <name evidence="5" type="ordered locus">KNAG_0D00420</name>
</gene>
<keyword evidence="2" id="KW-0472">Membrane</keyword>
<organism evidence="5 6">
    <name type="scientific">Huiozyma naganishii (strain ATCC MYA-139 / BCRC 22969 / CBS 8797 / KCTC 17520 / NBRC 10181 / NCYC 3082 / Yp74L-3)</name>
    <name type="common">Yeast</name>
    <name type="synonym">Kazachstania naganishii</name>
    <dbReference type="NCBI Taxonomy" id="1071383"/>
    <lineage>
        <taxon>Eukaryota</taxon>
        <taxon>Fungi</taxon>
        <taxon>Dikarya</taxon>
        <taxon>Ascomycota</taxon>
        <taxon>Saccharomycotina</taxon>
        <taxon>Saccharomycetes</taxon>
        <taxon>Saccharomycetales</taxon>
        <taxon>Saccharomycetaceae</taxon>
        <taxon>Huiozyma</taxon>
    </lineage>
</organism>
<keyword evidence="3" id="KW-0732">Signal</keyword>
<dbReference type="GO" id="GO:0003755">
    <property type="term" value="F:peptidyl-prolyl cis-trans isomerase activity"/>
    <property type="evidence" value="ECO:0007669"/>
    <property type="project" value="UniProtKB-EC"/>
</dbReference>
<feature type="domain" description="PPIase cyclophilin-type" evidence="4">
    <location>
        <begin position="50"/>
        <end position="218"/>
    </location>
</feature>
<evidence type="ECO:0000256" key="2">
    <source>
        <dbReference type="SAM" id="Phobius"/>
    </source>
</evidence>
<dbReference type="OMA" id="QPITIGY"/>
<dbReference type="eggNOG" id="KOG0880">
    <property type="taxonomic scope" value="Eukaryota"/>
</dbReference>
<dbReference type="Gene3D" id="2.40.100.10">
    <property type="entry name" value="Cyclophilin-like"/>
    <property type="match status" value="1"/>
</dbReference>
<protein>
    <recommendedName>
        <fullName evidence="4">PPIase cyclophilin-type domain-containing protein</fullName>
    </recommendedName>
</protein>
<dbReference type="GO" id="GO:0006457">
    <property type="term" value="P:protein folding"/>
    <property type="evidence" value="ECO:0007669"/>
    <property type="project" value="TreeGrafter"/>
</dbReference>
<evidence type="ECO:0000313" key="5">
    <source>
        <dbReference type="EMBL" id="CCK69795.1"/>
    </source>
</evidence>
<dbReference type="STRING" id="1071383.J7R4M2"/>
<feature type="signal peptide" evidence="3">
    <location>
        <begin position="1"/>
        <end position="20"/>
    </location>
</feature>
<keyword evidence="2" id="KW-0812">Transmembrane</keyword>
<evidence type="ECO:0000256" key="1">
    <source>
        <dbReference type="ARBA" id="ARBA00000971"/>
    </source>
</evidence>
<reference evidence="5 6" key="1">
    <citation type="journal article" date="2011" name="Proc. Natl. Acad. Sci. U.S.A.">
        <title>Evolutionary erosion of yeast sex chromosomes by mating-type switching accidents.</title>
        <authorList>
            <person name="Gordon J.L."/>
            <person name="Armisen D."/>
            <person name="Proux-Wera E."/>
            <person name="Oheigeartaigh S.S."/>
            <person name="Byrne K.P."/>
            <person name="Wolfe K.H."/>
        </authorList>
    </citation>
    <scope>NUCLEOTIDE SEQUENCE [LARGE SCALE GENOMIC DNA]</scope>
    <source>
        <strain evidence="6">ATCC MYA-139 / BCRC 22969 / CBS 8797 / CCRC 22969 / KCTC 17520 / NBRC 10181 / NCYC 3082</strain>
    </source>
</reference>
<dbReference type="InterPro" id="IPR029000">
    <property type="entry name" value="Cyclophilin-like_dom_sf"/>
</dbReference>
<name>J7R4M2_HUIN7</name>
<dbReference type="EMBL" id="HE978317">
    <property type="protein sequence ID" value="CCK69795.1"/>
    <property type="molecule type" value="Genomic_DNA"/>
</dbReference>
<sequence>MLCDMLLFLACCLFVSPIWASPTDKPVLDFRKMYPPDPPSSTNVLMGFRFYDEHLQKKRTVDVAIKLFDSVVPKTTKNFRTIAKGVHVVTDPTKDPIKVIYKGLKLQKVIPGDRLESFGVFEDPQTFCIYGSQFEDENFSILHDRPGRVSMVNHGEDSNESRFMIDLNINGSNERNGKNVVFGQVISGLDDLIKAMSAVKLEENRKPMHDIEIAYSVVDELKISNIADLEQAYKEDLKAYNDGQLFRGVSLGNHNDVFEKSQDMADAKFLELNHPLTRIALLGLVLGVFYLFMQHKGDVMKWITSTTKSMKQDSARVN</sequence>
<reference evidence="6" key="2">
    <citation type="submission" date="2012-08" db="EMBL/GenBank/DDBJ databases">
        <title>Genome sequence of Kazachstania naganishii.</title>
        <authorList>
            <person name="Gordon J.L."/>
            <person name="Armisen D."/>
            <person name="Proux-Wera E."/>
            <person name="OhEigeartaigh S.S."/>
            <person name="Byrne K.P."/>
            <person name="Wolfe K.H."/>
        </authorList>
    </citation>
    <scope>NUCLEOTIDE SEQUENCE [LARGE SCALE GENOMIC DNA]</scope>
    <source>
        <strain evidence="6">ATCC MYA-139 / BCRC 22969 / CBS 8797 / CCRC 22969 / KCTC 17520 / NBRC 10181 / NCYC 3082</strain>
    </source>
</reference>
<dbReference type="OrthoDB" id="193499at2759"/>
<dbReference type="Proteomes" id="UP000006310">
    <property type="component" value="Chromosome 4"/>
</dbReference>
<dbReference type="PANTHER" id="PTHR11071:SF568">
    <property type="entry name" value="PEPTIDYL-PROLYL CIS-TRANS ISOMERASE CPR4-RELATED"/>
    <property type="match status" value="1"/>
</dbReference>
<dbReference type="SUPFAM" id="SSF50891">
    <property type="entry name" value="Cyclophilin-like"/>
    <property type="match status" value="1"/>
</dbReference>
<comment type="catalytic activity">
    <reaction evidence="1">
        <text>[protein]-peptidylproline (omega=180) = [protein]-peptidylproline (omega=0)</text>
        <dbReference type="Rhea" id="RHEA:16237"/>
        <dbReference type="Rhea" id="RHEA-COMP:10747"/>
        <dbReference type="Rhea" id="RHEA-COMP:10748"/>
        <dbReference type="ChEBI" id="CHEBI:83833"/>
        <dbReference type="ChEBI" id="CHEBI:83834"/>
        <dbReference type="EC" id="5.2.1.8"/>
    </reaction>
</comment>
<proteinExistence type="predicted"/>
<dbReference type="PRINTS" id="PR00153">
    <property type="entry name" value="CSAPPISMRASE"/>
</dbReference>
<evidence type="ECO:0000313" key="6">
    <source>
        <dbReference type="Proteomes" id="UP000006310"/>
    </source>
</evidence>
<dbReference type="PROSITE" id="PS50072">
    <property type="entry name" value="CSA_PPIASE_2"/>
    <property type="match status" value="1"/>
</dbReference>
<dbReference type="HOGENOM" id="CLU_012062_4_1_1"/>
<dbReference type="KEGG" id="kng:KNAG_0D00420"/>
<feature type="transmembrane region" description="Helical" evidence="2">
    <location>
        <begin position="276"/>
        <end position="293"/>
    </location>
</feature>
<dbReference type="AlphaFoldDB" id="J7R4M2"/>
<dbReference type="GeneID" id="34525484"/>
<dbReference type="RefSeq" id="XP_022464041.1">
    <property type="nucleotide sequence ID" value="XM_022607445.1"/>
</dbReference>
<dbReference type="GO" id="GO:0005783">
    <property type="term" value="C:endoplasmic reticulum"/>
    <property type="evidence" value="ECO:0007669"/>
    <property type="project" value="TreeGrafter"/>
</dbReference>
<dbReference type="GO" id="GO:0000324">
    <property type="term" value="C:fungal-type vacuole"/>
    <property type="evidence" value="ECO:0007669"/>
    <property type="project" value="TreeGrafter"/>
</dbReference>
<dbReference type="GO" id="GO:0016018">
    <property type="term" value="F:cyclosporin A binding"/>
    <property type="evidence" value="ECO:0007669"/>
    <property type="project" value="TreeGrafter"/>
</dbReference>
<accession>J7R4M2</accession>
<feature type="chain" id="PRO_5003796801" description="PPIase cyclophilin-type domain-containing protein" evidence="3">
    <location>
        <begin position="21"/>
        <end position="318"/>
    </location>
</feature>